<dbReference type="NCBIfam" id="NF000355">
    <property type="entry name" value="ribo_prot_ABC_F"/>
    <property type="match status" value="1"/>
</dbReference>
<proteinExistence type="predicted"/>
<feature type="domain" description="ABC transporter" evidence="4">
    <location>
        <begin position="313"/>
        <end position="495"/>
    </location>
</feature>
<dbReference type="Pfam" id="PF00005">
    <property type="entry name" value="ABC_tran"/>
    <property type="match status" value="2"/>
</dbReference>
<dbReference type="STRING" id="1120996.SAMN02746066_00423"/>
<reference evidence="5 6" key="1">
    <citation type="submission" date="2016-11" db="EMBL/GenBank/DDBJ databases">
        <authorList>
            <person name="Jaros S."/>
            <person name="Januszkiewicz K."/>
            <person name="Wedrychowicz H."/>
        </authorList>
    </citation>
    <scope>NUCLEOTIDE SEQUENCE [LARGE SCALE GENOMIC DNA]</scope>
    <source>
        <strain evidence="5 6">DSM 15930</strain>
    </source>
</reference>
<feature type="domain" description="ABC transporter" evidence="4">
    <location>
        <begin position="4"/>
        <end position="213"/>
    </location>
</feature>
<dbReference type="PANTHER" id="PTHR42855">
    <property type="entry name" value="ABC TRANSPORTER ATP-BINDING SUBUNIT"/>
    <property type="match status" value="1"/>
</dbReference>
<dbReference type="EMBL" id="FRCP01000005">
    <property type="protein sequence ID" value="SHL99327.1"/>
    <property type="molecule type" value="Genomic_DNA"/>
</dbReference>
<dbReference type="InterPro" id="IPR027417">
    <property type="entry name" value="P-loop_NTPase"/>
</dbReference>
<evidence type="ECO:0000256" key="3">
    <source>
        <dbReference type="SAM" id="Coils"/>
    </source>
</evidence>
<keyword evidence="6" id="KW-1185">Reference proteome</keyword>
<dbReference type="SUPFAM" id="SSF52540">
    <property type="entry name" value="P-loop containing nucleoside triphosphate hydrolases"/>
    <property type="match status" value="2"/>
</dbReference>
<sequence length="495" mass="57708">MSLIQVNNLSFYYEGSYDEIFDQVSFQIDTNWKLGFIGRNGRGKTTFLNLLLGKYEYTGTIDASVMFDYFPYEVKDQTESTLRVLERINPDYEFWKVCRELTLLHVSDDIWERPFETLSYGEQTKVLLGILFSKENHFLLIDEPTNHLDLETREIVKEYLNKKKGFILVSHDRNLLDGCIDHVLSINRTNIEVVQGNYSTWFTNKSRQDAYELAENERLKKDINRLKQAATQSKRWADEVESTKIGAKSEKYEKCIDTRAFVGEKSKRMQQRRKNLQRRQEKEIDEKAGLLKNIEEKEEIILKPLKYHQSVVVEAKDLSLAYNEKIVCESVNFQVKTGMCLALQGRNGSGKSTILKKIMGEEITMTGTMIVPGGVIISYVPQDSSFLKGNLREYARECGIDESLFKQFLRKLDFTREQLDKNMEEFSAGQKKKVLIARSLCEQAHLYVWDEPLNFIDILSRIQIEELIQRYKPTIIMVEHDQAFVEHLADEIVKL</sequence>
<dbReference type="InterPro" id="IPR051309">
    <property type="entry name" value="ABCF_ATPase"/>
</dbReference>
<dbReference type="SMART" id="SM00382">
    <property type="entry name" value="AAA"/>
    <property type="match status" value="2"/>
</dbReference>
<dbReference type="PANTHER" id="PTHR42855:SF2">
    <property type="entry name" value="DRUG RESISTANCE ABC TRANSPORTER,ATP-BINDING PROTEIN"/>
    <property type="match status" value="1"/>
</dbReference>
<dbReference type="InterPro" id="IPR003593">
    <property type="entry name" value="AAA+_ATPase"/>
</dbReference>
<keyword evidence="2 5" id="KW-0067">ATP-binding</keyword>
<dbReference type="Gene3D" id="3.40.50.300">
    <property type="entry name" value="P-loop containing nucleotide triphosphate hydrolases"/>
    <property type="match status" value="2"/>
</dbReference>
<gene>
    <name evidence="5" type="ORF">SAMN02746066_00423</name>
</gene>
<keyword evidence="1" id="KW-0547">Nucleotide-binding</keyword>
<evidence type="ECO:0000259" key="4">
    <source>
        <dbReference type="PROSITE" id="PS50893"/>
    </source>
</evidence>
<dbReference type="Proteomes" id="UP000184038">
    <property type="component" value="Unassembled WGS sequence"/>
</dbReference>
<dbReference type="GO" id="GO:0016887">
    <property type="term" value="F:ATP hydrolysis activity"/>
    <property type="evidence" value="ECO:0007669"/>
    <property type="project" value="InterPro"/>
</dbReference>
<dbReference type="RefSeq" id="WP_073282244.1">
    <property type="nucleotide sequence ID" value="NZ_FRCP01000005.1"/>
</dbReference>
<evidence type="ECO:0000313" key="5">
    <source>
        <dbReference type="EMBL" id="SHL99327.1"/>
    </source>
</evidence>
<evidence type="ECO:0000256" key="2">
    <source>
        <dbReference type="ARBA" id="ARBA00022840"/>
    </source>
</evidence>
<protein>
    <submittedName>
        <fullName evidence="5">Lincosamide and streptogramin A transport system ATP-binding/permease protein</fullName>
    </submittedName>
</protein>
<dbReference type="GO" id="GO:0005524">
    <property type="term" value="F:ATP binding"/>
    <property type="evidence" value="ECO:0007669"/>
    <property type="project" value="UniProtKB-KW"/>
</dbReference>
<name>A0A1M7F6N4_9FIRM</name>
<evidence type="ECO:0000256" key="1">
    <source>
        <dbReference type="ARBA" id="ARBA00022741"/>
    </source>
</evidence>
<dbReference type="PROSITE" id="PS50893">
    <property type="entry name" value="ABC_TRANSPORTER_2"/>
    <property type="match status" value="2"/>
</dbReference>
<accession>A0A1M7F6N4</accession>
<organism evidence="5 6">
    <name type="scientific">Anaerosporobacter mobilis DSM 15930</name>
    <dbReference type="NCBI Taxonomy" id="1120996"/>
    <lineage>
        <taxon>Bacteria</taxon>
        <taxon>Bacillati</taxon>
        <taxon>Bacillota</taxon>
        <taxon>Clostridia</taxon>
        <taxon>Lachnospirales</taxon>
        <taxon>Lachnospiraceae</taxon>
        <taxon>Anaerosporobacter</taxon>
    </lineage>
</organism>
<feature type="coiled-coil region" evidence="3">
    <location>
        <begin position="266"/>
        <end position="297"/>
    </location>
</feature>
<dbReference type="CDD" id="cd03221">
    <property type="entry name" value="ABCF_EF-3"/>
    <property type="match status" value="2"/>
</dbReference>
<dbReference type="InterPro" id="IPR017871">
    <property type="entry name" value="ABC_transporter-like_CS"/>
</dbReference>
<dbReference type="InterPro" id="IPR003439">
    <property type="entry name" value="ABC_transporter-like_ATP-bd"/>
</dbReference>
<keyword evidence="3" id="KW-0175">Coiled coil</keyword>
<dbReference type="OrthoDB" id="9801441at2"/>
<dbReference type="PROSITE" id="PS00211">
    <property type="entry name" value="ABC_TRANSPORTER_1"/>
    <property type="match status" value="2"/>
</dbReference>
<evidence type="ECO:0000313" key="6">
    <source>
        <dbReference type="Proteomes" id="UP000184038"/>
    </source>
</evidence>
<dbReference type="AlphaFoldDB" id="A0A1M7F6N4"/>